<dbReference type="PANTHER" id="PTHR30329">
    <property type="entry name" value="STATOR ELEMENT OF FLAGELLAR MOTOR COMPLEX"/>
    <property type="match status" value="1"/>
</dbReference>
<sequence length="640" mass="67363">MKLPPNAIGAGAFAVAALLSILAAVWAAHAIESRSARAVRAALDQGGYDWAEVSVDGLQVTLTGMAPSEALRFRALTAAGTVVDGRRVLDAMDVVDPSALGLPEFTLEILRNGDGISLIGLVPSEDAHSAVVERLADLAGEGQVTDMLETSEHPEPEGWPAAVEFGLKAMESLPRSKISVTASRVAVMAITNSAAEKARIETQLQRGKPEGVQLALDISAPRPVIAPFTLRFVMDDAGARFDACSANNERARDRIVAAATKAGLAGKATCTIGLGVPSPEWERAVSMGIAAVAELGKAVITYSDADVALVADATVPQDLFDKVVGELESNLPEVFSLHAVLTPPETDQDKPEGVAEFAAVLKEDGGVELRGRVPDPLAREAVESYARSRFGAAAVYAATRLDEDLPKGWSIRVLAALEALGHLKSGQVRVRADRVIISGTTDQPDARDDVARLLSDKLGEAQKLQIDISYVPVVEAEVPVASPEDCVADITAALAEHKIDFEPGSARIAPSANPTLDAIAGYLKDCADAPIEVAGHTDSQGSDEMNLNLSKARAQSVVQALMVRRVLTGNLTAVGYGETIPIASNDTEEGREQNRRIEFRLLTVAEDGTVVPMALVPGPDTPRPLKRPEAPGAETPKTSD</sequence>
<dbReference type="Pfam" id="PF04972">
    <property type="entry name" value="BON"/>
    <property type="match status" value="1"/>
</dbReference>
<dbReference type="PRINTS" id="PR01021">
    <property type="entry name" value="OMPADOMAIN"/>
</dbReference>
<evidence type="ECO:0000313" key="8">
    <source>
        <dbReference type="Proteomes" id="UP001652503"/>
    </source>
</evidence>
<dbReference type="InterPro" id="IPR036737">
    <property type="entry name" value="OmpA-like_sf"/>
</dbReference>
<dbReference type="SUPFAM" id="SSF103088">
    <property type="entry name" value="OmpA-like"/>
    <property type="match status" value="1"/>
</dbReference>
<dbReference type="InterPro" id="IPR050330">
    <property type="entry name" value="Bact_OuterMem_StrucFunc"/>
</dbReference>
<dbReference type="EMBL" id="JAOWLA010000003">
    <property type="protein sequence ID" value="MCV2863926.1"/>
    <property type="molecule type" value="Genomic_DNA"/>
</dbReference>
<accession>A0ABT2YZJ5</accession>
<dbReference type="Pfam" id="PF00691">
    <property type="entry name" value="OmpA"/>
    <property type="match status" value="1"/>
</dbReference>
<comment type="caution">
    <text evidence="7">The sequence shown here is derived from an EMBL/GenBank/DDBJ whole genome shotgun (WGS) entry which is preliminary data.</text>
</comment>
<evidence type="ECO:0000256" key="3">
    <source>
        <dbReference type="ARBA" id="ARBA00023237"/>
    </source>
</evidence>
<evidence type="ECO:0000259" key="6">
    <source>
        <dbReference type="PROSITE" id="PS51123"/>
    </source>
</evidence>
<keyword evidence="2 4" id="KW-0472">Membrane</keyword>
<evidence type="ECO:0000256" key="4">
    <source>
        <dbReference type="PROSITE-ProRule" id="PRU00473"/>
    </source>
</evidence>
<dbReference type="PANTHER" id="PTHR30329:SF21">
    <property type="entry name" value="LIPOPROTEIN YIAD-RELATED"/>
    <property type="match status" value="1"/>
</dbReference>
<gene>
    <name evidence="7" type="ORF">OE647_04125</name>
</gene>
<proteinExistence type="predicted"/>
<dbReference type="InterPro" id="IPR007055">
    <property type="entry name" value="BON_dom"/>
</dbReference>
<feature type="domain" description="OmpA-like" evidence="6">
    <location>
        <begin position="488"/>
        <end position="605"/>
    </location>
</feature>
<dbReference type="InterPro" id="IPR006664">
    <property type="entry name" value="OMP_bac"/>
</dbReference>
<dbReference type="CDD" id="cd07185">
    <property type="entry name" value="OmpA_C-like"/>
    <property type="match status" value="1"/>
</dbReference>
<feature type="region of interest" description="Disordered" evidence="5">
    <location>
        <begin position="612"/>
        <end position="640"/>
    </location>
</feature>
<dbReference type="InterPro" id="IPR006665">
    <property type="entry name" value="OmpA-like"/>
</dbReference>
<dbReference type="PROSITE" id="PS51123">
    <property type="entry name" value="OMPA_2"/>
    <property type="match status" value="1"/>
</dbReference>
<evidence type="ECO:0000256" key="2">
    <source>
        <dbReference type="ARBA" id="ARBA00023136"/>
    </source>
</evidence>
<evidence type="ECO:0000313" key="7">
    <source>
        <dbReference type="EMBL" id="MCV2863926.1"/>
    </source>
</evidence>
<keyword evidence="8" id="KW-1185">Reference proteome</keyword>
<dbReference type="Gene3D" id="3.30.1330.60">
    <property type="entry name" value="OmpA-like domain"/>
    <property type="match status" value="1"/>
</dbReference>
<evidence type="ECO:0000256" key="5">
    <source>
        <dbReference type="SAM" id="MobiDB-lite"/>
    </source>
</evidence>
<organism evidence="7 8">
    <name type="scientific">Albidovulum sediminicola</name>
    <dbReference type="NCBI Taxonomy" id="2984331"/>
    <lineage>
        <taxon>Bacteria</taxon>
        <taxon>Pseudomonadati</taxon>
        <taxon>Pseudomonadota</taxon>
        <taxon>Alphaproteobacteria</taxon>
        <taxon>Rhodobacterales</taxon>
        <taxon>Paracoccaceae</taxon>
        <taxon>Albidovulum</taxon>
    </lineage>
</organism>
<name>A0ABT2YZJ5_9RHOB</name>
<comment type="subcellular location">
    <subcellularLocation>
        <location evidence="1">Cell outer membrane</location>
    </subcellularLocation>
</comment>
<evidence type="ECO:0000256" key="1">
    <source>
        <dbReference type="ARBA" id="ARBA00004442"/>
    </source>
</evidence>
<dbReference type="Gene3D" id="3.40.1520.20">
    <property type="match status" value="2"/>
</dbReference>
<keyword evidence="3" id="KW-0998">Cell outer membrane</keyword>
<reference evidence="7 8" key="1">
    <citation type="submission" date="2022-10" db="EMBL/GenBank/DDBJ databases">
        <title>Defluviimonas sp. nov., isolated from ocean surface water.</title>
        <authorList>
            <person name="He W."/>
            <person name="Wang L."/>
            <person name="Zhang D.-F."/>
        </authorList>
    </citation>
    <scope>NUCLEOTIDE SEQUENCE [LARGE SCALE GENOMIC DNA]</scope>
    <source>
        <strain evidence="7 8">WL0075</strain>
    </source>
</reference>
<dbReference type="RefSeq" id="WP_263720397.1">
    <property type="nucleotide sequence ID" value="NZ_JAOWLA010000003.1"/>
</dbReference>
<dbReference type="Proteomes" id="UP001652503">
    <property type="component" value="Unassembled WGS sequence"/>
</dbReference>
<protein>
    <submittedName>
        <fullName evidence="7">OmpA family protein</fullName>
    </submittedName>
</protein>